<sequence length="344" mass="35829">MTGSPRVHPPVTVLGIGGYVPGVRVTNADLQRRLDTTDQWITQRTGVRVRYHCAPGESTGDLAVEAGRRALRHADRTAVDAVVVATTTPDHPSPATAPAVAKRLGLGTVPAFDVQAVCSGFLYAASIATSFVRSGWASTVLVVGADAFSSILDPTDRTTAVIFGDGAGAAVIGRDGVVDELGWGTFHLGSDGDAADWITVPGGGSRARSLPGQEFGEFFRMAGSKVFQAAVDAMTSSCRSALRAEGWRASDVDHVVGHQANIRILRAVAHLLDVPESRVVVHLDRVGNTSAASIPLALTAASPRFRAGDKILLTAFGGGTTWGAATLVWPSRLSATTVLGDNDE</sequence>
<accession>A0A3N1HH44</accession>
<keyword evidence="6 9" id="KW-0443">Lipid metabolism</keyword>
<comment type="catalytic activity">
    <reaction evidence="9">
        <text>malonyl-[ACP] + acetyl-CoA + H(+) = 3-oxobutanoyl-[ACP] + CO2 + CoA</text>
        <dbReference type="Rhea" id="RHEA:12080"/>
        <dbReference type="Rhea" id="RHEA-COMP:9623"/>
        <dbReference type="Rhea" id="RHEA-COMP:9625"/>
        <dbReference type="ChEBI" id="CHEBI:15378"/>
        <dbReference type="ChEBI" id="CHEBI:16526"/>
        <dbReference type="ChEBI" id="CHEBI:57287"/>
        <dbReference type="ChEBI" id="CHEBI:57288"/>
        <dbReference type="ChEBI" id="CHEBI:78449"/>
        <dbReference type="ChEBI" id="CHEBI:78450"/>
        <dbReference type="EC" id="2.3.1.180"/>
    </reaction>
</comment>
<dbReference type="GO" id="GO:0044550">
    <property type="term" value="P:secondary metabolite biosynthetic process"/>
    <property type="evidence" value="ECO:0007669"/>
    <property type="project" value="TreeGrafter"/>
</dbReference>
<name>A0A3N1HH44_9PSEU</name>
<reference evidence="12 13" key="1">
    <citation type="submission" date="2018-11" db="EMBL/GenBank/DDBJ databases">
        <title>Sequencing the genomes of 1000 actinobacteria strains.</title>
        <authorList>
            <person name="Klenk H.-P."/>
        </authorList>
    </citation>
    <scope>NUCLEOTIDE SEQUENCE [LARGE SCALE GENOMIC DNA]</scope>
    <source>
        <strain evidence="12 13">DSM 44231</strain>
    </source>
</reference>
<feature type="active site" evidence="9">
    <location>
        <position position="118"/>
    </location>
</feature>
<dbReference type="RefSeq" id="WP_246038113.1">
    <property type="nucleotide sequence ID" value="NZ_RJKM01000001.1"/>
</dbReference>
<proteinExistence type="inferred from homology"/>
<dbReference type="Pfam" id="PF08541">
    <property type="entry name" value="ACP_syn_III_C"/>
    <property type="match status" value="1"/>
</dbReference>
<evidence type="ECO:0000259" key="11">
    <source>
        <dbReference type="Pfam" id="PF08545"/>
    </source>
</evidence>
<dbReference type="NCBIfam" id="NF006829">
    <property type="entry name" value="PRK09352.1"/>
    <property type="match status" value="1"/>
</dbReference>
<feature type="domain" description="Beta-ketoacyl-[acyl-carrier-protein] synthase III N-terminal" evidence="11">
    <location>
        <begin position="112"/>
        <end position="192"/>
    </location>
</feature>
<keyword evidence="9" id="KW-0511">Multifunctional enzyme</keyword>
<comment type="domain">
    <text evidence="9">The last Arg residue of the ACP-binding site is essential for the weak association between ACP/AcpP and FabH.</text>
</comment>
<comment type="subcellular location">
    <subcellularLocation>
        <location evidence="9">Cytoplasm</location>
    </subcellularLocation>
</comment>
<dbReference type="PANTHER" id="PTHR34069:SF2">
    <property type="entry name" value="BETA-KETOACYL-[ACYL-CARRIER-PROTEIN] SYNTHASE III"/>
    <property type="match status" value="1"/>
</dbReference>
<keyword evidence="8 9" id="KW-0012">Acyltransferase</keyword>
<dbReference type="InterPro" id="IPR013751">
    <property type="entry name" value="ACP_syn_III_N"/>
</dbReference>
<evidence type="ECO:0000256" key="4">
    <source>
        <dbReference type="ARBA" id="ARBA00022679"/>
    </source>
</evidence>
<evidence type="ECO:0000256" key="1">
    <source>
        <dbReference type="ARBA" id="ARBA00008642"/>
    </source>
</evidence>
<evidence type="ECO:0000256" key="6">
    <source>
        <dbReference type="ARBA" id="ARBA00023098"/>
    </source>
</evidence>
<comment type="subunit">
    <text evidence="9">Homodimer.</text>
</comment>
<evidence type="ECO:0000256" key="8">
    <source>
        <dbReference type="ARBA" id="ARBA00023315"/>
    </source>
</evidence>
<comment type="pathway">
    <text evidence="9">Lipid metabolism; fatty acid biosynthesis.</text>
</comment>
<protein>
    <recommendedName>
        <fullName evidence="9">Beta-ketoacyl-[acyl-carrier-protein] synthase III</fullName>
        <shortName evidence="9">Beta-ketoacyl-ACP synthase III</shortName>
        <shortName evidence="9">KAS III</shortName>
        <ecNumber evidence="9">2.3.1.180</ecNumber>
    </recommendedName>
    <alternativeName>
        <fullName evidence="9">3-oxoacyl-[acyl-carrier-protein] synthase 3</fullName>
    </alternativeName>
    <alternativeName>
        <fullName evidence="9">3-oxoacyl-[acyl-carrier-protein] synthase III</fullName>
    </alternativeName>
</protein>
<dbReference type="SUPFAM" id="SSF53901">
    <property type="entry name" value="Thiolase-like"/>
    <property type="match status" value="1"/>
</dbReference>
<dbReference type="GO" id="GO:0033818">
    <property type="term" value="F:beta-ketoacyl-acyl-carrier-protein synthase III activity"/>
    <property type="evidence" value="ECO:0007669"/>
    <property type="project" value="UniProtKB-UniRule"/>
</dbReference>
<dbReference type="GO" id="GO:0005737">
    <property type="term" value="C:cytoplasm"/>
    <property type="evidence" value="ECO:0007669"/>
    <property type="project" value="UniProtKB-SubCell"/>
</dbReference>
<dbReference type="EMBL" id="RJKM01000001">
    <property type="protein sequence ID" value="ROP41815.1"/>
    <property type="molecule type" value="Genomic_DNA"/>
</dbReference>
<evidence type="ECO:0000313" key="12">
    <source>
        <dbReference type="EMBL" id="ROP41815.1"/>
    </source>
</evidence>
<dbReference type="UniPathway" id="UPA00094"/>
<dbReference type="InterPro" id="IPR016039">
    <property type="entry name" value="Thiolase-like"/>
</dbReference>
<evidence type="ECO:0000256" key="9">
    <source>
        <dbReference type="HAMAP-Rule" id="MF_01815"/>
    </source>
</evidence>
<comment type="function">
    <text evidence="9">Catalyzes the condensation reaction of fatty acid synthesis by the addition to an acyl acceptor of two carbons from malonyl-ACP. Catalyzes the first condensation reaction which initiates fatty acid synthesis and may therefore play a role in governing the total rate of fatty acid production. Possesses both acetoacetyl-ACP synthase and acetyl transacylase activities. Its substrate specificity determines the biosynthesis of branched-chain and/or straight-chain of fatty acids.</text>
</comment>
<dbReference type="GO" id="GO:0006633">
    <property type="term" value="P:fatty acid biosynthetic process"/>
    <property type="evidence" value="ECO:0007669"/>
    <property type="project" value="UniProtKB-UniRule"/>
</dbReference>
<feature type="domain" description="Beta-ketoacyl-[acyl-carrier-protein] synthase III C-terminal" evidence="10">
    <location>
        <begin position="242"/>
        <end position="329"/>
    </location>
</feature>
<dbReference type="Pfam" id="PF08545">
    <property type="entry name" value="ACP_syn_III"/>
    <property type="match status" value="1"/>
</dbReference>
<dbReference type="NCBIfam" id="TIGR00747">
    <property type="entry name" value="fabH"/>
    <property type="match status" value="1"/>
</dbReference>
<dbReference type="EC" id="2.3.1.180" evidence="9"/>
<dbReference type="Proteomes" id="UP000268727">
    <property type="component" value="Unassembled WGS sequence"/>
</dbReference>
<keyword evidence="13" id="KW-1185">Reference proteome</keyword>
<keyword evidence="7 9" id="KW-0275">Fatty acid biosynthesis</keyword>
<evidence type="ECO:0000256" key="3">
    <source>
        <dbReference type="ARBA" id="ARBA00022516"/>
    </source>
</evidence>
<comment type="similarity">
    <text evidence="1 9">Belongs to the thiolase-like superfamily. FabH family.</text>
</comment>
<feature type="active site" evidence="9">
    <location>
        <position position="288"/>
    </location>
</feature>
<dbReference type="PANTHER" id="PTHR34069">
    <property type="entry name" value="3-OXOACYL-[ACYL-CARRIER-PROTEIN] SYNTHASE 3"/>
    <property type="match status" value="1"/>
</dbReference>
<dbReference type="InterPro" id="IPR004655">
    <property type="entry name" value="FabH"/>
</dbReference>
<keyword evidence="3 9" id="KW-0444">Lipid biosynthesis</keyword>
<keyword evidence="5 9" id="KW-0276">Fatty acid metabolism</keyword>
<evidence type="ECO:0000256" key="5">
    <source>
        <dbReference type="ARBA" id="ARBA00022832"/>
    </source>
</evidence>
<gene>
    <name evidence="9" type="primary">fabH</name>
    <name evidence="12" type="ORF">EDD40_7274</name>
</gene>
<evidence type="ECO:0000256" key="2">
    <source>
        <dbReference type="ARBA" id="ARBA00022490"/>
    </source>
</evidence>
<dbReference type="GO" id="GO:0004315">
    <property type="term" value="F:3-oxoacyl-[acyl-carrier-protein] synthase activity"/>
    <property type="evidence" value="ECO:0007669"/>
    <property type="project" value="InterPro"/>
</dbReference>
<evidence type="ECO:0000259" key="10">
    <source>
        <dbReference type="Pfam" id="PF08541"/>
    </source>
</evidence>
<keyword evidence="2 9" id="KW-0963">Cytoplasm</keyword>
<dbReference type="CDD" id="cd00830">
    <property type="entry name" value="KAS_III"/>
    <property type="match status" value="1"/>
</dbReference>
<feature type="region of interest" description="ACP-binding" evidence="9">
    <location>
        <begin position="259"/>
        <end position="263"/>
    </location>
</feature>
<feature type="active site" evidence="9">
    <location>
        <position position="258"/>
    </location>
</feature>
<evidence type="ECO:0000313" key="13">
    <source>
        <dbReference type="Proteomes" id="UP000268727"/>
    </source>
</evidence>
<organism evidence="12 13">
    <name type="scientific">Saccharothrix texasensis</name>
    <dbReference type="NCBI Taxonomy" id="103734"/>
    <lineage>
        <taxon>Bacteria</taxon>
        <taxon>Bacillati</taxon>
        <taxon>Actinomycetota</taxon>
        <taxon>Actinomycetes</taxon>
        <taxon>Pseudonocardiales</taxon>
        <taxon>Pseudonocardiaceae</taxon>
        <taxon>Saccharothrix</taxon>
    </lineage>
</organism>
<dbReference type="HAMAP" id="MF_01815">
    <property type="entry name" value="FabH"/>
    <property type="match status" value="1"/>
</dbReference>
<dbReference type="AlphaFoldDB" id="A0A3N1HH44"/>
<dbReference type="Gene3D" id="3.40.47.10">
    <property type="match status" value="1"/>
</dbReference>
<comment type="caution">
    <text evidence="12">The sequence shown here is derived from an EMBL/GenBank/DDBJ whole genome shotgun (WGS) entry which is preliminary data.</text>
</comment>
<dbReference type="InterPro" id="IPR013747">
    <property type="entry name" value="ACP_syn_III_C"/>
</dbReference>
<evidence type="ECO:0000256" key="7">
    <source>
        <dbReference type="ARBA" id="ARBA00023160"/>
    </source>
</evidence>
<keyword evidence="4 9" id="KW-0808">Transferase</keyword>